<evidence type="ECO:0000313" key="1">
    <source>
        <dbReference type="EMBL" id="MXU85862.1"/>
    </source>
</evidence>
<proteinExistence type="predicted"/>
<accession>A0A6B0U085</accession>
<reference evidence="1" key="1">
    <citation type="submission" date="2019-12" db="EMBL/GenBank/DDBJ databases">
        <title>An insight into the sialome of adult female Ixodes ricinus ticks feeding for 6 days.</title>
        <authorList>
            <person name="Perner J."/>
            <person name="Ribeiro J.M.C."/>
        </authorList>
    </citation>
    <scope>NUCLEOTIDE SEQUENCE</scope>
    <source>
        <strain evidence="1">Semi-engorged</strain>
        <tissue evidence="1">Salivary glands</tissue>
    </source>
</reference>
<sequence>MTTVESYVQKRTSEAVSLLLCLVVGAEAADLVFFTSERSPELDSNLFGKFLPLFSRQLVCLHFHILKLCEELFERHVVSVSHGLREQL</sequence>
<name>A0A6B0U085_IXORI</name>
<dbReference type="EMBL" id="GIFC01003779">
    <property type="protein sequence ID" value="MXU85862.1"/>
    <property type="molecule type" value="Transcribed_RNA"/>
</dbReference>
<dbReference type="AlphaFoldDB" id="A0A6B0U085"/>
<organism evidence="1">
    <name type="scientific">Ixodes ricinus</name>
    <name type="common">Common tick</name>
    <name type="synonym">Acarus ricinus</name>
    <dbReference type="NCBI Taxonomy" id="34613"/>
    <lineage>
        <taxon>Eukaryota</taxon>
        <taxon>Metazoa</taxon>
        <taxon>Ecdysozoa</taxon>
        <taxon>Arthropoda</taxon>
        <taxon>Chelicerata</taxon>
        <taxon>Arachnida</taxon>
        <taxon>Acari</taxon>
        <taxon>Parasitiformes</taxon>
        <taxon>Ixodida</taxon>
        <taxon>Ixodoidea</taxon>
        <taxon>Ixodidae</taxon>
        <taxon>Ixodinae</taxon>
        <taxon>Ixodes</taxon>
    </lineage>
</organism>
<protein>
    <submittedName>
        <fullName evidence="1">Putative secreted protein</fullName>
    </submittedName>
</protein>